<accession>A0A6N3AP22</accession>
<keyword evidence="1" id="KW-0812">Transmembrane</keyword>
<keyword evidence="1" id="KW-1133">Transmembrane helix</keyword>
<keyword evidence="1" id="KW-0472">Membrane</keyword>
<evidence type="ECO:0000256" key="1">
    <source>
        <dbReference type="SAM" id="Phobius"/>
    </source>
</evidence>
<dbReference type="EMBL" id="CACRUX010000033">
    <property type="protein sequence ID" value="VYT94144.1"/>
    <property type="molecule type" value="Genomic_DNA"/>
</dbReference>
<name>A0A6N3AP22_9FIRM</name>
<gene>
    <name evidence="2" type="ORF">VRLFYP33_00842</name>
</gene>
<feature type="transmembrane region" description="Helical" evidence="1">
    <location>
        <begin position="20"/>
        <end position="38"/>
    </location>
</feature>
<evidence type="ECO:0000313" key="2">
    <source>
        <dbReference type="EMBL" id="VYT94144.1"/>
    </source>
</evidence>
<protein>
    <submittedName>
        <fullName evidence="2">Uncharacterized protein</fullName>
    </submittedName>
</protein>
<organism evidence="2">
    <name type="scientific">Veillonella ratti</name>
    <dbReference type="NCBI Taxonomy" id="103892"/>
    <lineage>
        <taxon>Bacteria</taxon>
        <taxon>Bacillati</taxon>
        <taxon>Bacillota</taxon>
        <taxon>Negativicutes</taxon>
        <taxon>Veillonellales</taxon>
        <taxon>Veillonellaceae</taxon>
        <taxon>Veillonella</taxon>
    </lineage>
</organism>
<sequence length="162" mass="19132">MWQKNKKLCALYWNKYSPIVRNIFLGIFLLVAIGGRIYNWTFPEEIERQYGELSKVIYSLEVFDNRVLNLRVGTGNIVIAKEVTANIDMGGDINDAMESRAKIIEYFLHHGWEPVSLHKNNLKFRNERYEIDLFGPMRQKPLAHNHWLVTVGFNTIFQRLRF</sequence>
<dbReference type="RefSeq" id="WP_021840031.1">
    <property type="nucleotide sequence ID" value="NZ_CACRUX010000033.1"/>
</dbReference>
<reference evidence="2" key="1">
    <citation type="submission" date="2019-11" db="EMBL/GenBank/DDBJ databases">
        <authorList>
            <person name="Feng L."/>
        </authorList>
    </citation>
    <scope>NUCLEOTIDE SEQUENCE</scope>
    <source>
        <strain evidence="2">VrattiLFYP33</strain>
    </source>
</reference>
<proteinExistence type="predicted"/>
<dbReference type="AlphaFoldDB" id="A0A6N3AP22"/>